<evidence type="ECO:0000313" key="6">
    <source>
        <dbReference type="Proteomes" id="UP001595548"/>
    </source>
</evidence>
<dbReference type="SMART" id="SM00091">
    <property type="entry name" value="PAS"/>
    <property type="match status" value="3"/>
</dbReference>
<dbReference type="Gene3D" id="3.30.450.20">
    <property type="entry name" value="PAS domain"/>
    <property type="match status" value="3"/>
</dbReference>
<dbReference type="Proteomes" id="UP001595548">
    <property type="component" value="Unassembled WGS sequence"/>
</dbReference>
<feature type="domain" description="GGDEF" evidence="4">
    <location>
        <begin position="440"/>
        <end position="573"/>
    </location>
</feature>
<dbReference type="InterPro" id="IPR001633">
    <property type="entry name" value="EAL_dom"/>
</dbReference>
<evidence type="ECO:0000259" key="3">
    <source>
        <dbReference type="PROSITE" id="PS50883"/>
    </source>
</evidence>
<evidence type="ECO:0000259" key="2">
    <source>
        <dbReference type="PROSITE" id="PS50113"/>
    </source>
</evidence>
<dbReference type="InterPro" id="IPR000700">
    <property type="entry name" value="PAS-assoc_C"/>
</dbReference>
<feature type="domain" description="PAC" evidence="2">
    <location>
        <begin position="356"/>
        <end position="408"/>
    </location>
</feature>
<dbReference type="InterPro" id="IPR035965">
    <property type="entry name" value="PAS-like_dom_sf"/>
</dbReference>
<dbReference type="NCBIfam" id="TIGR00229">
    <property type="entry name" value="sensory_box"/>
    <property type="match status" value="3"/>
</dbReference>
<dbReference type="SMART" id="SM00052">
    <property type="entry name" value="EAL"/>
    <property type="match status" value="1"/>
</dbReference>
<dbReference type="InterPro" id="IPR029787">
    <property type="entry name" value="Nucleotide_cyclase"/>
</dbReference>
<dbReference type="PANTHER" id="PTHR44757:SF2">
    <property type="entry name" value="BIOFILM ARCHITECTURE MAINTENANCE PROTEIN MBAA"/>
    <property type="match status" value="1"/>
</dbReference>
<gene>
    <name evidence="5" type="ORF">ACFOEB_07610</name>
</gene>
<reference evidence="6" key="1">
    <citation type="journal article" date="2019" name="Int. J. Syst. Evol. Microbiol.">
        <title>The Global Catalogue of Microorganisms (GCM) 10K type strain sequencing project: providing services to taxonomists for standard genome sequencing and annotation.</title>
        <authorList>
            <consortium name="The Broad Institute Genomics Platform"/>
            <consortium name="The Broad Institute Genome Sequencing Center for Infectious Disease"/>
            <person name="Wu L."/>
            <person name="Ma J."/>
        </authorList>
    </citation>
    <scope>NUCLEOTIDE SEQUENCE [LARGE SCALE GENOMIC DNA]</scope>
    <source>
        <strain evidence="6">KCTC 52141</strain>
    </source>
</reference>
<organism evidence="5 6">
    <name type="scientific">Gilvimarinus japonicus</name>
    <dbReference type="NCBI Taxonomy" id="1796469"/>
    <lineage>
        <taxon>Bacteria</taxon>
        <taxon>Pseudomonadati</taxon>
        <taxon>Pseudomonadota</taxon>
        <taxon>Gammaproteobacteria</taxon>
        <taxon>Cellvibrionales</taxon>
        <taxon>Cellvibrionaceae</taxon>
        <taxon>Gilvimarinus</taxon>
    </lineage>
</organism>
<accession>A0ABV7HQQ0</accession>
<dbReference type="CDD" id="cd01949">
    <property type="entry name" value="GGDEF"/>
    <property type="match status" value="1"/>
</dbReference>
<dbReference type="SMART" id="SM00086">
    <property type="entry name" value="PAC"/>
    <property type="match status" value="3"/>
</dbReference>
<feature type="domain" description="PAS" evidence="1">
    <location>
        <begin position="2"/>
        <end position="43"/>
    </location>
</feature>
<feature type="domain" description="PAC" evidence="2">
    <location>
        <begin position="230"/>
        <end position="282"/>
    </location>
</feature>
<feature type="domain" description="PAC" evidence="2">
    <location>
        <begin position="78"/>
        <end position="130"/>
    </location>
</feature>
<evidence type="ECO:0000313" key="5">
    <source>
        <dbReference type="EMBL" id="MFC3155063.1"/>
    </source>
</evidence>
<keyword evidence="6" id="KW-1185">Reference proteome</keyword>
<dbReference type="InterPro" id="IPR001610">
    <property type="entry name" value="PAC"/>
</dbReference>
<dbReference type="Gene3D" id="3.20.20.450">
    <property type="entry name" value="EAL domain"/>
    <property type="match status" value="1"/>
</dbReference>
<dbReference type="Pfam" id="PF08448">
    <property type="entry name" value="PAS_4"/>
    <property type="match status" value="2"/>
</dbReference>
<dbReference type="CDD" id="cd01948">
    <property type="entry name" value="EAL"/>
    <property type="match status" value="1"/>
</dbReference>
<proteinExistence type="predicted"/>
<dbReference type="Pfam" id="PF00563">
    <property type="entry name" value="EAL"/>
    <property type="match status" value="1"/>
</dbReference>
<feature type="domain" description="PAS" evidence="1">
    <location>
        <begin position="156"/>
        <end position="226"/>
    </location>
</feature>
<dbReference type="SUPFAM" id="SSF141868">
    <property type="entry name" value="EAL domain-like"/>
    <property type="match status" value="1"/>
</dbReference>
<protein>
    <submittedName>
        <fullName evidence="5">EAL domain-containing protein</fullName>
    </submittedName>
</protein>
<dbReference type="InterPro" id="IPR000014">
    <property type="entry name" value="PAS"/>
</dbReference>
<dbReference type="InterPro" id="IPR013656">
    <property type="entry name" value="PAS_4"/>
</dbReference>
<dbReference type="InterPro" id="IPR052155">
    <property type="entry name" value="Biofilm_reg_signaling"/>
</dbReference>
<dbReference type="RefSeq" id="WP_382415603.1">
    <property type="nucleotide sequence ID" value="NZ_AP031500.1"/>
</dbReference>
<dbReference type="InterPro" id="IPR043128">
    <property type="entry name" value="Rev_trsase/Diguanyl_cyclase"/>
</dbReference>
<dbReference type="NCBIfam" id="TIGR00254">
    <property type="entry name" value="GGDEF"/>
    <property type="match status" value="1"/>
</dbReference>
<dbReference type="Pfam" id="PF13426">
    <property type="entry name" value="PAS_9"/>
    <property type="match status" value="1"/>
</dbReference>
<dbReference type="EMBL" id="JBHRTL010000006">
    <property type="protein sequence ID" value="MFC3155063.1"/>
    <property type="molecule type" value="Genomic_DNA"/>
</dbReference>
<comment type="caution">
    <text evidence="5">The sequence shown here is derived from an EMBL/GenBank/DDBJ whole genome shotgun (WGS) entry which is preliminary data.</text>
</comment>
<feature type="domain" description="EAL" evidence="3">
    <location>
        <begin position="582"/>
        <end position="836"/>
    </location>
</feature>
<dbReference type="CDD" id="cd00130">
    <property type="entry name" value="PAS"/>
    <property type="match status" value="3"/>
</dbReference>
<dbReference type="InterPro" id="IPR000160">
    <property type="entry name" value="GGDEF_dom"/>
</dbReference>
<dbReference type="PROSITE" id="PS50887">
    <property type="entry name" value="GGDEF"/>
    <property type="match status" value="1"/>
</dbReference>
<evidence type="ECO:0000259" key="4">
    <source>
        <dbReference type="PROSITE" id="PS50887"/>
    </source>
</evidence>
<dbReference type="PROSITE" id="PS50883">
    <property type="entry name" value="EAL"/>
    <property type="match status" value="1"/>
</dbReference>
<dbReference type="SUPFAM" id="SSF55073">
    <property type="entry name" value="Nucleotide cyclase"/>
    <property type="match status" value="1"/>
</dbReference>
<dbReference type="PROSITE" id="PS50112">
    <property type="entry name" value="PAS"/>
    <property type="match status" value="2"/>
</dbReference>
<sequence>MERNLLRTLGDNTHDLIYAKDLKGRFIYGNAKLAHIAGIATAEEIIGKTDFDLFPQALAQGYYDDDQEVIRTNQPLIDREELMLDADTEQTRWHSTTKIPLHDDNGDVIGIMGITRDITARKQAEKKAQELNLELEQRVLQRTQELEAISDALAHERNLMRTLVDLLPDNIFAKDSQSRFLLANQAIARSMGTTVDELLGKNDFDFYPQEMAQGFFDAEQAVIHNGEPVHLEEPYMNREKNQISWVMTSKVPVRNNNGEVVGVVGIGRDITERRATEKALREGEERFRSLTELSSDWYWEQDQNLAFVNLADPNGKSGYSRSDVEGKTIQQLPHAEVLSGDWSSHEESVASHLPFRDLELQVMATQGQRRYLTLSGLPIFDSAGNFGGYRGIGRDITERKTAEARTHHLATHDSLTDLPNRTMFFEMLDLAIESARRNQRKLAVLFVDLDRFKNINDTLGHDAGDILLTEMSARLSQSLRSCDVVARLGGDEFAILVQEINTPEQIATVARKVLSAAVSPVMVLGQECRVTASVGVSIYPVDAEDTQTLMKNADIAMYRAKDEGKNTYQFYSADIKARSLERLVLENNLRLALERDEFFLQYQAKRDLQTGEIAGVEALVRWQHPELGVVPPNQFIPLAEETGLIVLIGRWVLQTACAQSVAWQQQGFPPICMAVNLSVRQFFDEHLIDDVAAALKESGIRPELLEMEITEGMVMQDAERAIHILQSIKNLGVRLAIDDFGVGYSSLAQIKRFPIDTLKVDRSFIRDLPQNAEDRAIAEAIIAMGRTLSLTVIAEGVETIEQESFLRDHACDQSQGFYFSRPISSGDFSELMREQIEHPRDYPANKSIKDE</sequence>
<name>A0ABV7HQQ0_9GAMM</name>
<dbReference type="Pfam" id="PF00990">
    <property type="entry name" value="GGDEF"/>
    <property type="match status" value="1"/>
</dbReference>
<dbReference type="InterPro" id="IPR035919">
    <property type="entry name" value="EAL_sf"/>
</dbReference>
<dbReference type="PANTHER" id="PTHR44757">
    <property type="entry name" value="DIGUANYLATE CYCLASE DGCP"/>
    <property type="match status" value="1"/>
</dbReference>
<dbReference type="Gene3D" id="3.30.70.270">
    <property type="match status" value="1"/>
</dbReference>
<evidence type="ECO:0000259" key="1">
    <source>
        <dbReference type="PROSITE" id="PS50112"/>
    </source>
</evidence>
<dbReference type="PROSITE" id="PS50113">
    <property type="entry name" value="PAC"/>
    <property type="match status" value="3"/>
</dbReference>
<dbReference type="SMART" id="SM00267">
    <property type="entry name" value="GGDEF"/>
    <property type="match status" value="1"/>
</dbReference>
<dbReference type="SUPFAM" id="SSF55785">
    <property type="entry name" value="PYP-like sensor domain (PAS domain)"/>
    <property type="match status" value="3"/>
</dbReference>